<dbReference type="PANTHER" id="PTHR33393:SF13">
    <property type="entry name" value="PGA BIOSYNTHESIS PROTEIN CAPA"/>
    <property type="match status" value="1"/>
</dbReference>
<evidence type="ECO:0000313" key="5">
    <source>
        <dbReference type="Proteomes" id="UP000460272"/>
    </source>
</evidence>
<dbReference type="EMBL" id="RPFW01000005">
    <property type="protein sequence ID" value="TVZ02655.1"/>
    <property type="molecule type" value="Genomic_DNA"/>
</dbReference>
<keyword evidence="5" id="KW-1185">Reference proteome</keyword>
<evidence type="ECO:0000313" key="4">
    <source>
        <dbReference type="EMBL" id="TVZ02655.1"/>
    </source>
</evidence>
<dbReference type="AlphaFoldDB" id="A0A6P2BWX0"/>
<evidence type="ECO:0000256" key="2">
    <source>
        <dbReference type="SAM" id="SignalP"/>
    </source>
</evidence>
<dbReference type="OrthoDB" id="9810718at2"/>
<organism evidence="4 5">
    <name type="scientific">Trebonia kvetii</name>
    <dbReference type="NCBI Taxonomy" id="2480626"/>
    <lineage>
        <taxon>Bacteria</taxon>
        <taxon>Bacillati</taxon>
        <taxon>Actinomycetota</taxon>
        <taxon>Actinomycetes</taxon>
        <taxon>Streptosporangiales</taxon>
        <taxon>Treboniaceae</taxon>
        <taxon>Trebonia</taxon>
    </lineage>
</organism>
<feature type="signal peptide" evidence="2">
    <location>
        <begin position="1"/>
        <end position="21"/>
    </location>
</feature>
<name>A0A6P2BWX0_9ACTN</name>
<protein>
    <submittedName>
        <fullName evidence="4">CapA family protein</fullName>
    </submittedName>
</protein>
<feature type="chain" id="PRO_5038627276" evidence="2">
    <location>
        <begin position="22"/>
        <end position="362"/>
    </location>
</feature>
<evidence type="ECO:0000259" key="3">
    <source>
        <dbReference type="SMART" id="SM00854"/>
    </source>
</evidence>
<reference evidence="4 5" key="1">
    <citation type="submission" date="2018-11" db="EMBL/GenBank/DDBJ databases">
        <title>Trebonia kvetii gen.nov., sp.nov., a novel acidophilic actinobacterium, and proposal of the new actinobacterial family Treboniaceae fam. nov.</title>
        <authorList>
            <person name="Rapoport D."/>
            <person name="Sagova-Mareckova M."/>
            <person name="Sedlacek I."/>
            <person name="Provaznik J."/>
            <person name="Kralova S."/>
            <person name="Pavlinic D."/>
            <person name="Benes V."/>
            <person name="Kopecky J."/>
        </authorList>
    </citation>
    <scope>NUCLEOTIDE SEQUENCE [LARGE SCALE GENOMIC DNA]</scope>
    <source>
        <strain evidence="4 5">15Tr583</strain>
    </source>
</reference>
<dbReference type="PROSITE" id="PS51257">
    <property type="entry name" value="PROKAR_LIPOPROTEIN"/>
    <property type="match status" value="1"/>
</dbReference>
<dbReference type="SMART" id="SM00854">
    <property type="entry name" value="PGA_cap"/>
    <property type="match status" value="1"/>
</dbReference>
<evidence type="ECO:0000256" key="1">
    <source>
        <dbReference type="ARBA" id="ARBA00005662"/>
    </source>
</evidence>
<comment type="similarity">
    <text evidence="1">Belongs to the CapA family.</text>
</comment>
<proteinExistence type="inferred from homology"/>
<feature type="domain" description="Capsule synthesis protein CapA" evidence="3">
    <location>
        <begin position="60"/>
        <end position="298"/>
    </location>
</feature>
<gene>
    <name evidence="4" type="ORF">EAS64_28210</name>
</gene>
<comment type="caution">
    <text evidence="4">The sequence shown here is derived from an EMBL/GenBank/DDBJ whole genome shotgun (WGS) entry which is preliminary data.</text>
</comment>
<dbReference type="Proteomes" id="UP000460272">
    <property type="component" value="Unassembled WGS sequence"/>
</dbReference>
<dbReference type="CDD" id="cd07381">
    <property type="entry name" value="MPP_CapA"/>
    <property type="match status" value="1"/>
</dbReference>
<sequence length="362" mass="37633">MATRRLLIALPGLLAVLAASACTSAPAATGVPARTIQHVPHTAKASSPQVRASSAPASVTLAFAGDVHFTARTARLLSDPATAFGPIATVLKLADFTALNLETSVTSRGTPQPKTYHFRTVPAAFTALRDAGVSLVTMANNHVLDYGQVGLADTVAAAKAADFPYVGIGKNAAAAWAPYVTTVKGRKIAVIGVSQVAELASSWVATDSRPGEANAIDLRQTLAAVRAAKRLAPTVIVFMHWGTEGESCPDPNQLSLARQLAAAGASIIIGAHAHMLQGSGWLGHTFVAYGMGNFLWWENSYSTATGVLELTLHPHAPLTARFIPAVVSGTGQPIVEHGATARQAVAHYESLRACAELTSRPT</sequence>
<dbReference type="Pfam" id="PF09587">
    <property type="entry name" value="PGA_cap"/>
    <property type="match status" value="1"/>
</dbReference>
<dbReference type="RefSeq" id="WP_145857875.1">
    <property type="nucleotide sequence ID" value="NZ_RPFW01000005.1"/>
</dbReference>
<dbReference type="SUPFAM" id="SSF56300">
    <property type="entry name" value="Metallo-dependent phosphatases"/>
    <property type="match status" value="1"/>
</dbReference>
<dbReference type="InterPro" id="IPR029052">
    <property type="entry name" value="Metallo-depent_PP-like"/>
</dbReference>
<accession>A0A6P2BWX0</accession>
<dbReference type="InterPro" id="IPR019079">
    <property type="entry name" value="Capsule_synth_CapA"/>
</dbReference>
<keyword evidence="2" id="KW-0732">Signal</keyword>
<dbReference type="Gene3D" id="3.60.21.10">
    <property type="match status" value="1"/>
</dbReference>
<dbReference type="InterPro" id="IPR052169">
    <property type="entry name" value="CW_Biosynth-Accessory"/>
</dbReference>
<dbReference type="PANTHER" id="PTHR33393">
    <property type="entry name" value="POLYGLUTAMINE SYNTHESIS ACCESSORY PROTEIN RV0574C-RELATED"/>
    <property type="match status" value="1"/>
</dbReference>